<evidence type="ECO:0000313" key="2">
    <source>
        <dbReference type="Proteomes" id="UP001055811"/>
    </source>
</evidence>
<accession>A0ACB9F144</accession>
<comment type="caution">
    <text evidence="1">The sequence shown here is derived from an EMBL/GenBank/DDBJ whole genome shotgun (WGS) entry which is preliminary data.</text>
</comment>
<sequence>MVIIAITFDFDRFELEPITIDRNDPSVPLINSRISVFHYLGNHQEIPNTATLVMPVLDTLTTVASSAAHLLSLLVPDGLCNTTPAPHPPPDLSPSPPPTTSEPPSIPSP</sequence>
<keyword evidence="2" id="KW-1185">Reference proteome</keyword>
<gene>
    <name evidence="1" type="ORF">L2E82_14534</name>
</gene>
<organism evidence="1 2">
    <name type="scientific">Cichorium intybus</name>
    <name type="common">Chicory</name>
    <dbReference type="NCBI Taxonomy" id="13427"/>
    <lineage>
        <taxon>Eukaryota</taxon>
        <taxon>Viridiplantae</taxon>
        <taxon>Streptophyta</taxon>
        <taxon>Embryophyta</taxon>
        <taxon>Tracheophyta</taxon>
        <taxon>Spermatophyta</taxon>
        <taxon>Magnoliopsida</taxon>
        <taxon>eudicotyledons</taxon>
        <taxon>Gunneridae</taxon>
        <taxon>Pentapetalae</taxon>
        <taxon>asterids</taxon>
        <taxon>campanulids</taxon>
        <taxon>Asterales</taxon>
        <taxon>Asteraceae</taxon>
        <taxon>Cichorioideae</taxon>
        <taxon>Cichorieae</taxon>
        <taxon>Cichoriinae</taxon>
        <taxon>Cichorium</taxon>
    </lineage>
</organism>
<name>A0ACB9F144_CICIN</name>
<reference evidence="1 2" key="2">
    <citation type="journal article" date="2022" name="Mol. Ecol. Resour.">
        <title>The genomes of chicory, endive, great burdock and yacon provide insights into Asteraceae paleo-polyploidization history and plant inulin production.</title>
        <authorList>
            <person name="Fan W."/>
            <person name="Wang S."/>
            <person name="Wang H."/>
            <person name="Wang A."/>
            <person name="Jiang F."/>
            <person name="Liu H."/>
            <person name="Zhao H."/>
            <person name="Xu D."/>
            <person name="Zhang Y."/>
        </authorList>
    </citation>
    <scope>NUCLEOTIDE SEQUENCE [LARGE SCALE GENOMIC DNA]</scope>
    <source>
        <strain evidence="2">cv. Punajuju</strain>
        <tissue evidence="1">Leaves</tissue>
    </source>
</reference>
<evidence type="ECO:0000313" key="1">
    <source>
        <dbReference type="EMBL" id="KAI3764523.1"/>
    </source>
</evidence>
<proteinExistence type="predicted"/>
<protein>
    <submittedName>
        <fullName evidence="1">Uncharacterized protein</fullName>
    </submittedName>
</protein>
<dbReference type="Proteomes" id="UP001055811">
    <property type="component" value="Linkage Group LG03"/>
</dbReference>
<reference evidence="2" key="1">
    <citation type="journal article" date="2022" name="Mol. Ecol. Resour.">
        <title>The genomes of chicory, endive, great burdock and yacon provide insights into Asteraceae palaeo-polyploidization history and plant inulin production.</title>
        <authorList>
            <person name="Fan W."/>
            <person name="Wang S."/>
            <person name="Wang H."/>
            <person name="Wang A."/>
            <person name="Jiang F."/>
            <person name="Liu H."/>
            <person name="Zhao H."/>
            <person name="Xu D."/>
            <person name="Zhang Y."/>
        </authorList>
    </citation>
    <scope>NUCLEOTIDE SEQUENCE [LARGE SCALE GENOMIC DNA]</scope>
    <source>
        <strain evidence="2">cv. Punajuju</strain>
    </source>
</reference>
<dbReference type="EMBL" id="CM042011">
    <property type="protein sequence ID" value="KAI3764523.1"/>
    <property type="molecule type" value="Genomic_DNA"/>
</dbReference>